<organism evidence="2 3">
    <name type="scientific">Clytia hemisphaerica</name>
    <dbReference type="NCBI Taxonomy" id="252671"/>
    <lineage>
        <taxon>Eukaryota</taxon>
        <taxon>Metazoa</taxon>
        <taxon>Cnidaria</taxon>
        <taxon>Hydrozoa</taxon>
        <taxon>Hydroidolina</taxon>
        <taxon>Leptothecata</taxon>
        <taxon>Obeliida</taxon>
        <taxon>Clytiidae</taxon>
        <taxon>Clytia</taxon>
    </lineage>
</organism>
<dbReference type="OrthoDB" id="18453at2759"/>
<evidence type="ECO:0000313" key="3">
    <source>
        <dbReference type="Proteomes" id="UP000594262"/>
    </source>
</evidence>
<dbReference type="PRINTS" id="PR00391">
    <property type="entry name" value="PITRANSFER"/>
</dbReference>
<keyword evidence="3" id="KW-1185">Reference proteome</keyword>
<dbReference type="EnsemblMetazoa" id="CLYHEMT014066.1">
    <property type="protein sequence ID" value="CLYHEMP014066.1"/>
    <property type="gene ID" value="CLYHEMG014066"/>
</dbReference>
<dbReference type="InterPro" id="IPR023393">
    <property type="entry name" value="START-like_dom_sf"/>
</dbReference>
<evidence type="ECO:0000313" key="2">
    <source>
        <dbReference type="EnsemblMetazoa" id="CLYHEMP014066.1"/>
    </source>
</evidence>
<protein>
    <recommendedName>
        <fullName evidence="1">Phosphatidylinositol transfer protein N-terminal domain-containing protein</fullName>
    </recommendedName>
</protein>
<dbReference type="GO" id="GO:0005737">
    <property type="term" value="C:cytoplasm"/>
    <property type="evidence" value="ECO:0007669"/>
    <property type="project" value="TreeGrafter"/>
</dbReference>
<dbReference type="GO" id="GO:0035091">
    <property type="term" value="F:phosphatidylinositol binding"/>
    <property type="evidence" value="ECO:0007669"/>
    <property type="project" value="TreeGrafter"/>
</dbReference>
<name>A0A7M5WW57_9CNID</name>
<dbReference type="GO" id="GO:0031210">
    <property type="term" value="F:phosphatidylcholine binding"/>
    <property type="evidence" value="ECO:0007669"/>
    <property type="project" value="TreeGrafter"/>
</dbReference>
<evidence type="ECO:0000259" key="1">
    <source>
        <dbReference type="Pfam" id="PF02121"/>
    </source>
</evidence>
<dbReference type="GO" id="GO:0008525">
    <property type="term" value="F:phosphatidylcholine transporter activity"/>
    <property type="evidence" value="ECO:0007669"/>
    <property type="project" value="TreeGrafter"/>
</dbReference>
<proteinExistence type="predicted"/>
<sequence>MATFLNEYRIRLPFTLEEYQIGQLYSVGEASKDETGGGEGWKWVKNEPFEGVIPHDKGGVPRKGQYTEKILYLGTKFPNQFRCLARQSVFEVLEKSWNCYPYIVTEYTNPSYMKENFQMVITSLHNSGTNIEENVFGLNEGQLKERSVDLLDIVNDFSDMRDFKASEDPSHFQSKKDARGLLKGAYWIHDQPSAVTVYKMVETKLSWNGWESKLNDMFQKTVKRTLLRFNRKVFCSMDQWLSLNIGDVRKFENEVKKELDSKRDQGTVIGTRES</sequence>
<dbReference type="Proteomes" id="UP000594262">
    <property type="component" value="Unplaced"/>
</dbReference>
<dbReference type="PANTHER" id="PTHR10658">
    <property type="entry name" value="PHOSPHATIDYLINOSITOL TRANSFER PROTEIN"/>
    <property type="match status" value="1"/>
</dbReference>
<reference evidence="2" key="1">
    <citation type="submission" date="2021-01" db="UniProtKB">
        <authorList>
            <consortium name="EnsemblMetazoa"/>
        </authorList>
    </citation>
    <scope>IDENTIFICATION</scope>
</reference>
<dbReference type="GeneID" id="136815774"/>
<dbReference type="SUPFAM" id="SSF55961">
    <property type="entry name" value="Bet v1-like"/>
    <property type="match status" value="1"/>
</dbReference>
<dbReference type="RefSeq" id="XP_066928323.1">
    <property type="nucleotide sequence ID" value="XM_067072222.1"/>
</dbReference>
<accession>A0A7M5WW57</accession>
<dbReference type="PANTHER" id="PTHR10658:SF11">
    <property type="entry name" value="VIBRATOR, ISOFORM B"/>
    <property type="match status" value="1"/>
</dbReference>
<dbReference type="AlphaFoldDB" id="A0A7M5WW57"/>
<dbReference type="GO" id="GO:0008526">
    <property type="term" value="F:phosphatidylinositol transfer activity"/>
    <property type="evidence" value="ECO:0007669"/>
    <property type="project" value="TreeGrafter"/>
</dbReference>
<dbReference type="InterPro" id="IPR001666">
    <property type="entry name" value="PI_transfer"/>
</dbReference>
<dbReference type="Pfam" id="PF02121">
    <property type="entry name" value="IP_trans"/>
    <property type="match status" value="1"/>
</dbReference>
<dbReference type="InterPro" id="IPR055261">
    <property type="entry name" value="PI_transfer_N"/>
</dbReference>
<dbReference type="Gene3D" id="3.30.530.20">
    <property type="match status" value="1"/>
</dbReference>
<feature type="domain" description="Phosphatidylinositol transfer protein N-terminal" evidence="1">
    <location>
        <begin position="5"/>
        <end position="257"/>
    </location>
</feature>